<dbReference type="PANTHER" id="PTHR47506:SF3">
    <property type="entry name" value="HTH-TYPE TRANSCRIPTIONAL REGULATOR LMRA"/>
    <property type="match status" value="1"/>
</dbReference>
<name>A0A086A944_FLAHY</name>
<keyword evidence="1" id="KW-0805">Transcription regulation</keyword>
<keyword evidence="2 4" id="KW-0238">DNA-binding</keyword>
<feature type="DNA-binding region" description="H-T-H motif" evidence="4">
    <location>
        <begin position="28"/>
        <end position="47"/>
    </location>
</feature>
<keyword evidence="9" id="KW-1185">Reference proteome</keyword>
<evidence type="ECO:0000259" key="5">
    <source>
        <dbReference type="PROSITE" id="PS50977"/>
    </source>
</evidence>
<dbReference type="OrthoDB" id="9798857at2"/>
<dbReference type="Pfam" id="PF00440">
    <property type="entry name" value="TetR_N"/>
    <property type="match status" value="1"/>
</dbReference>
<dbReference type="RefSeq" id="WP_035625320.1">
    <property type="nucleotide sequence ID" value="NZ_JBEWQG010000051.1"/>
</dbReference>
<dbReference type="AlphaFoldDB" id="A0A086A944"/>
<evidence type="ECO:0000256" key="3">
    <source>
        <dbReference type="ARBA" id="ARBA00023163"/>
    </source>
</evidence>
<dbReference type="SUPFAM" id="SSF46689">
    <property type="entry name" value="Homeodomain-like"/>
    <property type="match status" value="1"/>
</dbReference>
<dbReference type="InterPro" id="IPR036271">
    <property type="entry name" value="Tet_transcr_reg_TetR-rel_C_sf"/>
</dbReference>
<dbReference type="InterPro" id="IPR009057">
    <property type="entry name" value="Homeodomain-like_sf"/>
</dbReference>
<evidence type="ECO:0000256" key="1">
    <source>
        <dbReference type="ARBA" id="ARBA00023015"/>
    </source>
</evidence>
<dbReference type="Gene3D" id="1.10.357.10">
    <property type="entry name" value="Tetracycline Repressor, domain 2"/>
    <property type="match status" value="1"/>
</dbReference>
<evidence type="ECO:0000313" key="9">
    <source>
        <dbReference type="Proteomes" id="UP000198424"/>
    </source>
</evidence>
<protein>
    <submittedName>
        <fullName evidence="6 7">Transcriptional regulator</fullName>
    </submittedName>
</protein>
<dbReference type="InterPro" id="IPR011075">
    <property type="entry name" value="TetR_C"/>
</dbReference>
<dbReference type="Proteomes" id="UP000028712">
    <property type="component" value="Unassembled WGS sequence"/>
</dbReference>
<dbReference type="PANTHER" id="PTHR47506">
    <property type="entry name" value="TRANSCRIPTIONAL REGULATORY PROTEIN"/>
    <property type="match status" value="1"/>
</dbReference>
<dbReference type="Proteomes" id="UP000198424">
    <property type="component" value="Unassembled WGS sequence"/>
</dbReference>
<organism evidence="6 8">
    <name type="scientific">Flavobacterium hydatis</name>
    <name type="common">Cytophaga aquatilis</name>
    <dbReference type="NCBI Taxonomy" id="991"/>
    <lineage>
        <taxon>Bacteria</taxon>
        <taxon>Pseudomonadati</taxon>
        <taxon>Bacteroidota</taxon>
        <taxon>Flavobacteriia</taxon>
        <taxon>Flavobacteriales</taxon>
        <taxon>Flavobacteriaceae</taxon>
        <taxon>Flavobacterium</taxon>
    </lineage>
</organism>
<comment type="caution">
    <text evidence="6">The sequence shown here is derived from an EMBL/GenBank/DDBJ whole genome shotgun (WGS) entry which is preliminary data.</text>
</comment>
<evidence type="ECO:0000313" key="6">
    <source>
        <dbReference type="EMBL" id="KFF13208.1"/>
    </source>
</evidence>
<sequence length="196" mass="21975">MSKAARTKQFIIEKTAPIFNMKGYSGTSINDITDATGLTKGSIYGNFENKDEVAIAAFKYNIKKLQDTFAKAIEKESTYKEKLLVYPRLYSDYYKLRITQGGCPILNTATEADDTHPVLRRGVEKAITYWKEKLTFFIQQGIANGEFKAKSIDPERTALTIIAIIEGAVMISKVTGNLKNLSDIMISLNKIIEDLE</sequence>
<accession>A0A086A944</accession>
<dbReference type="EMBL" id="MUGY01000010">
    <property type="protein sequence ID" value="OXA94172.1"/>
    <property type="molecule type" value="Genomic_DNA"/>
</dbReference>
<dbReference type="EMBL" id="JPRM01000029">
    <property type="protein sequence ID" value="KFF13208.1"/>
    <property type="molecule type" value="Genomic_DNA"/>
</dbReference>
<dbReference type="GO" id="GO:0003677">
    <property type="term" value="F:DNA binding"/>
    <property type="evidence" value="ECO:0007669"/>
    <property type="project" value="UniProtKB-UniRule"/>
</dbReference>
<dbReference type="STRING" id="991.IW20_18100"/>
<dbReference type="PRINTS" id="PR00455">
    <property type="entry name" value="HTHTETR"/>
</dbReference>
<reference evidence="6 8" key="1">
    <citation type="submission" date="2014-07" db="EMBL/GenBank/DDBJ databases">
        <title>Genome of Flavobacterium hydatis DSM 2063.</title>
        <authorList>
            <person name="Pipes S.E."/>
            <person name="Stropko S.J."/>
            <person name="Newman J.D."/>
        </authorList>
    </citation>
    <scope>NUCLEOTIDE SEQUENCE [LARGE SCALE GENOMIC DNA]</scope>
    <source>
        <strain evidence="6 8">DSM 2063</strain>
    </source>
</reference>
<dbReference type="eggNOG" id="COG1309">
    <property type="taxonomic scope" value="Bacteria"/>
</dbReference>
<gene>
    <name evidence="7" type="ORF">B0A62_10965</name>
    <name evidence="6" type="ORF">IW20_18100</name>
</gene>
<dbReference type="SUPFAM" id="SSF48498">
    <property type="entry name" value="Tetracyclin repressor-like, C-terminal domain"/>
    <property type="match status" value="1"/>
</dbReference>
<dbReference type="InterPro" id="IPR001647">
    <property type="entry name" value="HTH_TetR"/>
</dbReference>
<evidence type="ECO:0000313" key="8">
    <source>
        <dbReference type="Proteomes" id="UP000028712"/>
    </source>
</evidence>
<feature type="domain" description="HTH tetR-type" evidence="5">
    <location>
        <begin position="5"/>
        <end position="65"/>
    </location>
</feature>
<evidence type="ECO:0000256" key="4">
    <source>
        <dbReference type="PROSITE-ProRule" id="PRU00335"/>
    </source>
</evidence>
<dbReference type="PROSITE" id="PS50977">
    <property type="entry name" value="HTH_TETR_2"/>
    <property type="match status" value="1"/>
</dbReference>
<keyword evidence="3" id="KW-0804">Transcription</keyword>
<reference evidence="7 9" key="2">
    <citation type="submission" date="2016-11" db="EMBL/GenBank/DDBJ databases">
        <title>Whole genomes of Flavobacteriaceae.</title>
        <authorList>
            <person name="Stine C."/>
            <person name="Li C."/>
            <person name="Tadesse D."/>
        </authorList>
    </citation>
    <scope>NUCLEOTIDE SEQUENCE [LARGE SCALE GENOMIC DNA]</scope>
    <source>
        <strain evidence="7 9">ATCC 29551</strain>
    </source>
</reference>
<dbReference type="Pfam" id="PF16925">
    <property type="entry name" value="TetR_C_13"/>
    <property type="match status" value="1"/>
</dbReference>
<evidence type="ECO:0000256" key="2">
    <source>
        <dbReference type="ARBA" id="ARBA00023125"/>
    </source>
</evidence>
<proteinExistence type="predicted"/>
<evidence type="ECO:0000313" key="7">
    <source>
        <dbReference type="EMBL" id="OXA94172.1"/>
    </source>
</evidence>